<organism evidence="1 2">
    <name type="scientific">Aureobasidium subglaciale (strain EXF-2481)</name>
    <name type="common">Aureobasidium pullulans var. subglaciale</name>
    <dbReference type="NCBI Taxonomy" id="1043005"/>
    <lineage>
        <taxon>Eukaryota</taxon>
        <taxon>Fungi</taxon>
        <taxon>Dikarya</taxon>
        <taxon>Ascomycota</taxon>
        <taxon>Pezizomycotina</taxon>
        <taxon>Dothideomycetes</taxon>
        <taxon>Dothideomycetidae</taxon>
        <taxon>Dothideales</taxon>
        <taxon>Saccotheciaceae</taxon>
        <taxon>Aureobasidium</taxon>
    </lineage>
</organism>
<protein>
    <submittedName>
        <fullName evidence="1">Uncharacterized protein</fullName>
    </submittedName>
</protein>
<dbReference type="RefSeq" id="XP_013347710.1">
    <property type="nucleotide sequence ID" value="XM_013492256.1"/>
</dbReference>
<evidence type="ECO:0000313" key="2">
    <source>
        <dbReference type="Proteomes" id="UP000030641"/>
    </source>
</evidence>
<dbReference type="HOGENOM" id="CLU_1111191_0_0_1"/>
<keyword evidence="2" id="KW-1185">Reference proteome</keyword>
<proteinExistence type="predicted"/>
<dbReference type="AlphaFoldDB" id="A0A074ZKE0"/>
<accession>A0A074ZKE0</accession>
<dbReference type="Proteomes" id="UP000030641">
    <property type="component" value="Unassembled WGS sequence"/>
</dbReference>
<dbReference type="EMBL" id="KL584751">
    <property type="protein sequence ID" value="KEQ98941.1"/>
    <property type="molecule type" value="Genomic_DNA"/>
</dbReference>
<gene>
    <name evidence="1" type="ORF">AUEXF2481DRAFT_385560</name>
</gene>
<reference evidence="1 2" key="1">
    <citation type="journal article" date="2014" name="BMC Genomics">
        <title>Genome sequencing of four Aureobasidium pullulans varieties: biotechnological potential, stress tolerance, and description of new species.</title>
        <authorList>
            <person name="Gostin Ar C."/>
            <person name="Ohm R.A."/>
            <person name="Kogej T."/>
            <person name="Sonjak S."/>
            <person name="Turk M."/>
            <person name="Zajc J."/>
            <person name="Zalar P."/>
            <person name="Grube M."/>
            <person name="Sun H."/>
            <person name="Han J."/>
            <person name="Sharma A."/>
            <person name="Chiniquy J."/>
            <person name="Ngan C.Y."/>
            <person name="Lipzen A."/>
            <person name="Barry K."/>
            <person name="Grigoriev I.V."/>
            <person name="Gunde-Cimerman N."/>
        </authorList>
    </citation>
    <scope>NUCLEOTIDE SEQUENCE [LARGE SCALE GENOMIC DNA]</scope>
    <source>
        <strain evidence="1 2">EXF-2481</strain>
    </source>
</reference>
<sequence length="250" mass="27554">MVATVCIYCKQSAQMERERKDRRLVDRGGGRVGGAHLETTGTASGCTVRMSQVVVIADSMLAWDKTVSRLLNTCAALGASNAWGSHACAVLGSGDTQCGASSGMLPRPGHIFDCPEHGQHHIAYVSTVPGQATSSIAWTKDRRAPTSMKLREKERSTSIVTMKEERACSPTVVLDNRSQGARENLMVNVVGRKPVNLGWWYPVADHHVTRCWLLIRPAAREKMCKAEPRSAEVCPCQSHWPRRWMRGKRS</sequence>
<evidence type="ECO:0000313" key="1">
    <source>
        <dbReference type="EMBL" id="KEQ98941.1"/>
    </source>
</evidence>
<dbReference type="GeneID" id="25366139"/>
<dbReference type="InParanoid" id="A0A074ZKE0"/>
<name>A0A074ZKE0_AURSE</name>